<evidence type="ECO:0000313" key="2">
    <source>
        <dbReference type="Proteomes" id="UP000823775"/>
    </source>
</evidence>
<reference evidence="1 2" key="1">
    <citation type="journal article" date="2021" name="BMC Genomics">
        <title>Datura genome reveals duplications of psychoactive alkaloid biosynthetic genes and high mutation rate following tissue culture.</title>
        <authorList>
            <person name="Rajewski A."/>
            <person name="Carter-House D."/>
            <person name="Stajich J."/>
            <person name="Litt A."/>
        </authorList>
    </citation>
    <scope>NUCLEOTIDE SEQUENCE [LARGE SCALE GENOMIC DNA]</scope>
    <source>
        <strain evidence="1">AR-01</strain>
    </source>
</reference>
<protein>
    <submittedName>
        <fullName evidence="1">Uncharacterized protein</fullName>
    </submittedName>
</protein>
<feature type="non-terminal residue" evidence="1">
    <location>
        <position position="60"/>
    </location>
</feature>
<sequence>MLISVDDVNDVDNPTLVGNSMCKLLLIVKGISRRCPWERRRSRQQNSQHLDLLLTLNLKK</sequence>
<dbReference type="EMBL" id="JACEIK010016872">
    <property type="protein sequence ID" value="MCE5165731.1"/>
    <property type="molecule type" value="Genomic_DNA"/>
</dbReference>
<dbReference type="Proteomes" id="UP000823775">
    <property type="component" value="Unassembled WGS sequence"/>
</dbReference>
<proteinExistence type="predicted"/>
<comment type="caution">
    <text evidence="1">The sequence shown here is derived from an EMBL/GenBank/DDBJ whole genome shotgun (WGS) entry which is preliminary data.</text>
</comment>
<gene>
    <name evidence="1" type="ORF">HAX54_011940</name>
</gene>
<evidence type="ECO:0000313" key="1">
    <source>
        <dbReference type="EMBL" id="MCE5165731.1"/>
    </source>
</evidence>
<name>A0ABS8Y0T1_DATST</name>
<accession>A0ABS8Y0T1</accession>
<organism evidence="1 2">
    <name type="scientific">Datura stramonium</name>
    <name type="common">Jimsonweed</name>
    <name type="synonym">Common thornapple</name>
    <dbReference type="NCBI Taxonomy" id="4076"/>
    <lineage>
        <taxon>Eukaryota</taxon>
        <taxon>Viridiplantae</taxon>
        <taxon>Streptophyta</taxon>
        <taxon>Embryophyta</taxon>
        <taxon>Tracheophyta</taxon>
        <taxon>Spermatophyta</taxon>
        <taxon>Magnoliopsida</taxon>
        <taxon>eudicotyledons</taxon>
        <taxon>Gunneridae</taxon>
        <taxon>Pentapetalae</taxon>
        <taxon>asterids</taxon>
        <taxon>lamiids</taxon>
        <taxon>Solanales</taxon>
        <taxon>Solanaceae</taxon>
        <taxon>Solanoideae</taxon>
        <taxon>Datureae</taxon>
        <taxon>Datura</taxon>
    </lineage>
</organism>
<keyword evidence="2" id="KW-1185">Reference proteome</keyword>